<keyword evidence="2" id="KW-0813">Transport</keyword>
<dbReference type="Proteomes" id="UP000054736">
    <property type="component" value="Unassembled WGS sequence"/>
</dbReference>
<evidence type="ECO:0000313" key="7">
    <source>
        <dbReference type="EMBL" id="KTC87144.1"/>
    </source>
</evidence>
<dbReference type="GO" id="GO:0005315">
    <property type="term" value="F:phosphate transmembrane transporter activity"/>
    <property type="evidence" value="ECO:0007669"/>
    <property type="project" value="InterPro"/>
</dbReference>
<keyword evidence="4 6" id="KW-1133">Transmembrane helix</keyword>
<name>A0A0W0SUS8_9GAMM</name>
<feature type="transmembrane region" description="Helical" evidence="6">
    <location>
        <begin position="139"/>
        <end position="161"/>
    </location>
</feature>
<dbReference type="RefSeq" id="WP_058496124.1">
    <property type="nucleotide sequence ID" value="NZ_CAAAIU010000020.1"/>
</dbReference>
<evidence type="ECO:0000256" key="5">
    <source>
        <dbReference type="ARBA" id="ARBA00023136"/>
    </source>
</evidence>
<keyword evidence="3 6" id="KW-0812">Transmembrane</keyword>
<protein>
    <submittedName>
        <fullName evidence="7">Low affinity inorganic phosphate transporter</fullName>
    </submittedName>
</protein>
<dbReference type="Pfam" id="PF01384">
    <property type="entry name" value="PHO4"/>
    <property type="match status" value="1"/>
</dbReference>
<keyword evidence="5 6" id="KW-0472">Membrane</keyword>
<keyword evidence="8" id="KW-1185">Reference proteome</keyword>
<accession>A0A0W0SUS8</accession>
<dbReference type="GO" id="GO:0035435">
    <property type="term" value="P:phosphate ion transmembrane transport"/>
    <property type="evidence" value="ECO:0007669"/>
    <property type="project" value="TreeGrafter"/>
</dbReference>
<feature type="transmembrane region" description="Helical" evidence="6">
    <location>
        <begin position="306"/>
        <end position="328"/>
    </location>
</feature>
<feature type="transmembrane region" description="Helical" evidence="6">
    <location>
        <begin position="7"/>
        <end position="25"/>
    </location>
</feature>
<organism evidence="7 8">
    <name type="scientific">Legionella drozanskii LLAP-1</name>
    <dbReference type="NCBI Taxonomy" id="1212489"/>
    <lineage>
        <taxon>Bacteria</taxon>
        <taxon>Pseudomonadati</taxon>
        <taxon>Pseudomonadota</taxon>
        <taxon>Gammaproteobacteria</taxon>
        <taxon>Legionellales</taxon>
        <taxon>Legionellaceae</taxon>
        <taxon>Legionella</taxon>
    </lineage>
</organism>
<evidence type="ECO:0000313" key="8">
    <source>
        <dbReference type="Proteomes" id="UP000054736"/>
    </source>
</evidence>
<feature type="transmembrane region" description="Helical" evidence="6">
    <location>
        <begin position="45"/>
        <end position="65"/>
    </location>
</feature>
<sequence>MGTGTSFIVFVIMIAFIFDFINGFHDAANSIATIVTTGVLTPRQAVIWAAVFNFMAFMVFSLMVAKTIGNGLIDTTIVDAHLIFAALIGAIFWNLATWYYGLPSSSSHALIGGLAGAAIAKGGLAALKPVGFIKVAIGIFVSPAVGLAFGFLLAFLMGLLLNKYPEEVLNRVFKGFQLASSALLSLTHGGNDAQKTMGIIAVLLFSSSFLGDTFYVPFWVIISCQTVISLGTLVGGWRIVHTMGTKITELNTMRGCAAETGAAIMIFTATECGIPVSTTHTVTGSIAGVGLNNGLKGAHWPVLRRIFLSWLLTIPAAGIIAAAIMMTFG</sequence>
<comment type="caution">
    <text evidence="7">The sequence shown here is derived from an EMBL/GenBank/DDBJ whole genome shotgun (WGS) entry which is preliminary data.</text>
</comment>
<reference evidence="7 8" key="1">
    <citation type="submission" date="2015-11" db="EMBL/GenBank/DDBJ databases">
        <title>Genomic analysis of 38 Legionella species identifies large and diverse effector repertoires.</title>
        <authorList>
            <person name="Burstein D."/>
            <person name="Amaro F."/>
            <person name="Zusman T."/>
            <person name="Lifshitz Z."/>
            <person name="Cohen O."/>
            <person name="Gilbert J.A."/>
            <person name="Pupko T."/>
            <person name="Shuman H.A."/>
            <person name="Segal G."/>
        </authorList>
    </citation>
    <scope>NUCLEOTIDE SEQUENCE [LARGE SCALE GENOMIC DNA]</scope>
    <source>
        <strain evidence="7 8">ATCC 700990</strain>
    </source>
</reference>
<dbReference type="PANTHER" id="PTHR11101:SF80">
    <property type="entry name" value="PHOSPHATE TRANSPORTER"/>
    <property type="match status" value="1"/>
</dbReference>
<dbReference type="PATRIC" id="fig|1212489.4.peg.1918"/>
<evidence type="ECO:0000256" key="3">
    <source>
        <dbReference type="ARBA" id="ARBA00022692"/>
    </source>
</evidence>
<proteinExistence type="predicted"/>
<comment type="subcellular location">
    <subcellularLocation>
        <location evidence="1">Membrane</location>
        <topology evidence="1">Multi-pass membrane protein</topology>
    </subcellularLocation>
</comment>
<evidence type="ECO:0000256" key="4">
    <source>
        <dbReference type="ARBA" id="ARBA00022989"/>
    </source>
</evidence>
<dbReference type="STRING" id="1212489.Ldro_1816"/>
<feature type="transmembrane region" description="Helical" evidence="6">
    <location>
        <begin position="77"/>
        <end position="101"/>
    </location>
</feature>
<dbReference type="OrthoDB" id="9779554at2"/>
<feature type="transmembrane region" description="Helical" evidence="6">
    <location>
        <begin position="214"/>
        <end position="237"/>
    </location>
</feature>
<dbReference type="EMBL" id="LNXY01000021">
    <property type="protein sequence ID" value="KTC87144.1"/>
    <property type="molecule type" value="Genomic_DNA"/>
</dbReference>
<gene>
    <name evidence="7" type="primary">pit</name>
    <name evidence="7" type="ORF">Ldro_1816</name>
</gene>
<dbReference type="GO" id="GO:0016020">
    <property type="term" value="C:membrane"/>
    <property type="evidence" value="ECO:0007669"/>
    <property type="project" value="UniProtKB-SubCell"/>
</dbReference>
<evidence type="ECO:0000256" key="1">
    <source>
        <dbReference type="ARBA" id="ARBA00004141"/>
    </source>
</evidence>
<feature type="transmembrane region" description="Helical" evidence="6">
    <location>
        <begin position="107"/>
        <end position="127"/>
    </location>
</feature>
<evidence type="ECO:0000256" key="6">
    <source>
        <dbReference type="SAM" id="Phobius"/>
    </source>
</evidence>
<evidence type="ECO:0000256" key="2">
    <source>
        <dbReference type="ARBA" id="ARBA00022448"/>
    </source>
</evidence>
<dbReference type="AlphaFoldDB" id="A0A0W0SUS8"/>
<dbReference type="PANTHER" id="PTHR11101">
    <property type="entry name" value="PHOSPHATE TRANSPORTER"/>
    <property type="match status" value="1"/>
</dbReference>
<dbReference type="InterPro" id="IPR001204">
    <property type="entry name" value="Phos_transporter"/>
</dbReference>